<feature type="region of interest" description="Disordered" evidence="1">
    <location>
        <begin position="524"/>
        <end position="579"/>
    </location>
</feature>
<keyword evidence="3" id="KW-1185">Reference proteome</keyword>
<feature type="region of interest" description="Disordered" evidence="1">
    <location>
        <begin position="299"/>
        <end position="323"/>
    </location>
</feature>
<feature type="region of interest" description="Disordered" evidence="1">
    <location>
        <begin position="1"/>
        <end position="65"/>
    </location>
</feature>
<sequence length="579" mass="64031">MAFRQPQQRPQAQRHTSYQQDPAPPPGQSQQRKRPLEESQQDWILFSPPSQTNTSQTPRTADLSRASYFGSLETGVRSDLLESDDHIVRQVTVSNANDDDGTELDSLDDGLHAFQAPPLPHLDQSGGTVLPTHDGLGAFPASYNANADALQEQLWQHERYNPQKKHIHRRLSSVQRRLDALDDTAEASEIDPQEERRLRVERWRTEQSKAVLEEIERETRRRYRRMNKSGTLTGKTLAVPLPAASMATGHESTSTGTETSDSKPESESFWQRITRKVIRDLMGLDENTLSVIFGEDLSDDLSATPTQTSPLSEAAASDAGHDNADKTWEDRLLERVARELGILVYQLSELESAFSTYTSRHPHAIPAPQRSASNPIQRPQPLPSDLDTTPLSIFRPTLNGTSPISGPDASLFGIEEEPLQTTEPDASASWEHNPSLLMIFSYLRRRFLATSPSSPPTTSPGPLPASWAATGGEPTASALGTSPESQRRADLIRRNHPLVSRATERRRESALLRRHRNELLSVLHRRQGSSSCASQSTKRSRRSSGTGQSRKYWDFPGASEGSVVTSAGGNAVQGGWGEV</sequence>
<feature type="region of interest" description="Disordered" evidence="1">
    <location>
        <begin position="229"/>
        <end position="268"/>
    </location>
</feature>
<feature type="compositionally biased region" description="Pro residues" evidence="1">
    <location>
        <begin position="453"/>
        <end position="463"/>
    </location>
</feature>
<organism evidence="2 3">
    <name type="scientific">Elsinoe australis</name>
    <dbReference type="NCBI Taxonomy" id="40998"/>
    <lineage>
        <taxon>Eukaryota</taxon>
        <taxon>Fungi</taxon>
        <taxon>Dikarya</taxon>
        <taxon>Ascomycota</taxon>
        <taxon>Pezizomycotina</taxon>
        <taxon>Dothideomycetes</taxon>
        <taxon>Dothideomycetidae</taxon>
        <taxon>Myriangiales</taxon>
        <taxon>Elsinoaceae</taxon>
        <taxon>Elsinoe</taxon>
    </lineage>
</organism>
<feature type="compositionally biased region" description="Low complexity" evidence="1">
    <location>
        <begin position="248"/>
        <end position="259"/>
    </location>
</feature>
<dbReference type="OrthoDB" id="5402147at2759"/>
<protein>
    <submittedName>
        <fullName evidence="2">Uncharacterized protein</fullName>
    </submittedName>
</protein>
<evidence type="ECO:0000313" key="3">
    <source>
        <dbReference type="Proteomes" id="UP000243723"/>
    </source>
</evidence>
<evidence type="ECO:0000313" key="2">
    <source>
        <dbReference type="EMBL" id="PSK46420.1"/>
    </source>
</evidence>
<feature type="compositionally biased region" description="Low complexity" evidence="1">
    <location>
        <begin position="1"/>
        <end position="14"/>
    </location>
</feature>
<dbReference type="EMBL" id="NHZQ01000236">
    <property type="protein sequence ID" value="PSK46420.1"/>
    <property type="molecule type" value="Genomic_DNA"/>
</dbReference>
<gene>
    <name evidence="2" type="ORF">B9Z65_5388</name>
</gene>
<accession>A0A2P7ZDZ2</accession>
<evidence type="ECO:0000256" key="1">
    <source>
        <dbReference type="SAM" id="MobiDB-lite"/>
    </source>
</evidence>
<feature type="region of interest" description="Disordered" evidence="1">
    <location>
        <begin position="450"/>
        <end position="509"/>
    </location>
</feature>
<feature type="region of interest" description="Disordered" evidence="1">
    <location>
        <begin position="361"/>
        <end position="380"/>
    </location>
</feature>
<name>A0A2P7ZDZ2_9PEZI</name>
<comment type="caution">
    <text evidence="2">The sequence shown here is derived from an EMBL/GenBank/DDBJ whole genome shotgun (WGS) entry which is preliminary data.</text>
</comment>
<proteinExistence type="predicted"/>
<reference evidence="2 3" key="1">
    <citation type="submission" date="2017-05" db="EMBL/GenBank/DDBJ databases">
        <title>Draft genome sequence of Elsinoe australis.</title>
        <authorList>
            <person name="Cheng Q."/>
        </authorList>
    </citation>
    <scope>NUCLEOTIDE SEQUENCE [LARGE SCALE GENOMIC DNA]</scope>
    <source>
        <strain evidence="2 3">NL1</strain>
    </source>
</reference>
<feature type="compositionally biased region" description="Polar residues" evidence="1">
    <location>
        <begin position="301"/>
        <end position="311"/>
    </location>
</feature>
<dbReference type="Proteomes" id="UP000243723">
    <property type="component" value="Unassembled WGS sequence"/>
</dbReference>
<dbReference type="AlphaFoldDB" id="A0A2P7ZDZ2"/>
<dbReference type="STRING" id="40998.A0A2P7ZDZ2"/>
<feature type="compositionally biased region" description="Polar residues" evidence="1">
    <location>
        <begin position="48"/>
        <end position="59"/>
    </location>
</feature>